<dbReference type="AlphaFoldDB" id="A0A4R2C1P6"/>
<name>A0A4R2C1P6_SHIGR</name>
<accession>A0A4R2C1P6</accession>
<dbReference type="SUPFAM" id="SSF63380">
    <property type="entry name" value="Riboflavin synthase domain-like"/>
    <property type="match status" value="1"/>
</dbReference>
<dbReference type="Gene3D" id="3.40.50.80">
    <property type="entry name" value="Nucleotide-binding domain of ferredoxin-NADP reductase (FNR) module"/>
    <property type="match status" value="1"/>
</dbReference>
<dbReference type="InterPro" id="IPR007037">
    <property type="entry name" value="SIP_rossman_dom"/>
</dbReference>
<evidence type="ECO:0000313" key="4">
    <source>
        <dbReference type="Proteomes" id="UP000295351"/>
    </source>
</evidence>
<evidence type="ECO:0000256" key="1">
    <source>
        <dbReference type="ARBA" id="ARBA00035644"/>
    </source>
</evidence>
<evidence type="ECO:0000313" key="3">
    <source>
        <dbReference type="EMBL" id="TCN33362.1"/>
    </source>
</evidence>
<proteinExistence type="inferred from homology"/>
<keyword evidence="4" id="KW-1185">Reference proteome</keyword>
<dbReference type="CDD" id="cd06193">
    <property type="entry name" value="siderophore_interacting"/>
    <property type="match status" value="1"/>
</dbReference>
<evidence type="ECO:0000259" key="2">
    <source>
        <dbReference type="PROSITE" id="PS51384"/>
    </source>
</evidence>
<comment type="similarity">
    <text evidence="1">Belongs to the SIP oxidoreductase family.</text>
</comment>
<dbReference type="RefSeq" id="WP_133036965.1">
    <property type="nucleotide sequence ID" value="NZ_BAABEI010000004.1"/>
</dbReference>
<organism evidence="3 4">
    <name type="scientific">Shinella granuli</name>
    <dbReference type="NCBI Taxonomy" id="323621"/>
    <lineage>
        <taxon>Bacteria</taxon>
        <taxon>Pseudomonadati</taxon>
        <taxon>Pseudomonadota</taxon>
        <taxon>Alphaproteobacteria</taxon>
        <taxon>Hyphomicrobiales</taxon>
        <taxon>Rhizobiaceae</taxon>
        <taxon>Shinella</taxon>
    </lineage>
</organism>
<dbReference type="Proteomes" id="UP000295351">
    <property type="component" value="Unassembled WGS sequence"/>
</dbReference>
<feature type="domain" description="FAD-binding FR-type" evidence="2">
    <location>
        <begin position="105"/>
        <end position="230"/>
    </location>
</feature>
<dbReference type="InterPro" id="IPR039374">
    <property type="entry name" value="SIP_fam"/>
</dbReference>
<dbReference type="Gene3D" id="3.30.310.50">
    <property type="entry name" value="Alpha-D-phosphohexomutase, C-terminal domain"/>
    <property type="match status" value="1"/>
</dbReference>
<dbReference type="Gene3D" id="2.40.30.10">
    <property type="entry name" value="Translation factors"/>
    <property type="match status" value="1"/>
</dbReference>
<protein>
    <submittedName>
        <fullName evidence="3">NADPH-dependent ferric siderophore reductase</fullName>
    </submittedName>
</protein>
<comment type="caution">
    <text evidence="3">The sequence shown here is derived from an EMBL/GenBank/DDBJ whole genome shotgun (WGS) entry which is preliminary data.</text>
</comment>
<dbReference type="InterPro" id="IPR014543">
    <property type="entry name" value="UCP028291"/>
</dbReference>
<dbReference type="EMBL" id="SLVX01000042">
    <property type="protein sequence ID" value="TCN33362.1"/>
    <property type="molecule type" value="Genomic_DNA"/>
</dbReference>
<dbReference type="PANTHER" id="PTHR30157">
    <property type="entry name" value="FERRIC REDUCTASE, NADPH-DEPENDENT"/>
    <property type="match status" value="1"/>
</dbReference>
<sequence length="368" mass="40493">MSSLKAHTTITFSDLTRYLDKIVTLLGDHDMQVRFADGIHVATSPYGTVRVRPAGQMLHIAVEAENGASLNRLKNALTGLVDFVARAEDPAITWTGDKAGDTWPPDFRVLTVRAVRELTPRMRRIRFAGENLAHYDVPDQIHCRLLFQPHGEPNPEWPRLGDNGRLVWPKGGQQLASRIYTMRTVDAATGMLDVDFYLHDAGGAGVEWARKAAPGALVGLLGPGAHGPKPAGWNVYVGDETGLPGMARMIEALPRDAKGIALIEVAEQAEEQPIAAPGGVDIRWFHRHGRPPGTPDPLVQAVRSLDWPADKEGTFFWCGCEYSTFREIRQFLRETVKLPNHRQVAFSHWRRGLSNDEIIAAGGDVVAG</sequence>
<dbReference type="InterPro" id="IPR017938">
    <property type="entry name" value="Riboflavin_synthase-like_b-brl"/>
</dbReference>
<dbReference type="Pfam" id="PF04954">
    <property type="entry name" value="SIP"/>
    <property type="match status" value="1"/>
</dbReference>
<dbReference type="Pfam" id="PF09981">
    <property type="entry name" value="DUF2218"/>
    <property type="match status" value="1"/>
</dbReference>
<dbReference type="Pfam" id="PF08021">
    <property type="entry name" value="FAD_binding_9"/>
    <property type="match status" value="1"/>
</dbReference>
<dbReference type="PANTHER" id="PTHR30157:SF0">
    <property type="entry name" value="NADPH-DEPENDENT FERRIC-CHELATE REDUCTASE"/>
    <property type="match status" value="1"/>
</dbReference>
<dbReference type="InterPro" id="IPR039261">
    <property type="entry name" value="FNR_nucleotide-bd"/>
</dbReference>
<dbReference type="GO" id="GO:0016491">
    <property type="term" value="F:oxidoreductase activity"/>
    <property type="evidence" value="ECO:0007669"/>
    <property type="project" value="InterPro"/>
</dbReference>
<gene>
    <name evidence="3" type="ORF">EV665_1422</name>
</gene>
<reference evidence="3 4" key="1">
    <citation type="submission" date="2019-03" db="EMBL/GenBank/DDBJ databases">
        <title>Genomic Encyclopedia of Type Strains, Phase IV (KMG-IV): sequencing the most valuable type-strain genomes for metagenomic binning, comparative biology and taxonomic classification.</title>
        <authorList>
            <person name="Goeker M."/>
        </authorList>
    </citation>
    <scope>NUCLEOTIDE SEQUENCE [LARGE SCALE GENOMIC DNA]</scope>
    <source>
        <strain evidence="3 4">DSM 18401</strain>
    </source>
</reference>
<dbReference type="InterPro" id="IPR013113">
    <property type="entry name" value="SIP_FAD-bd"/>
</dbReference>
<dbReference type="InterPro" id="IPR017927">
    <property type="entry name" value="FAD-bd_FR_type"/>
</dbReference>
<dbReference type="PROSITE" id="PS51384">
    <property type="entry name" value="FAD_FR"/>
    <property type="match status" value="1"/>
</dbReference>